<dbReference type="InterPro" id="IPR036691">
    <property type="entry name" value="Endo/exonu/phosph_ase_sf"/>
</dbReference>
<dbReference type="SUPFAM" id="SSF56672">
    <property type="entry name" value="DNA/RNA polymerases"/>
    <property type="match status" value="1"/>
</dbReference>
<evidence type="ECO:0000313" key="3">
    <source>
        <dbReference type="EMBL" id="KAF7354484.1"/>
    </source>
</evidence>
<feature type="region of interest" description="Disordered" evidence="1">
    <location>
        <begin position="637"/>
        <end position="676"/>
    </location>
</feature>
<dbReference type="OrthoDB" id="3261136at2759"/>
<dbReference type="EMBL" id="JACAZI010000008">
    <property type="protein sequence ID" value="KAF7354484.1"/>
    <property type="molecule type" value="Genomic_DNA"/>
</dbReference>
<evidence type="ECO:0000256" key="1">
    <source>
        <dbReference type="SAM" id="MobiDB-lite"/>
    </source>
</evidence>
<dbReference type="PROSITE" id="PS50879">
    <property type="entry name" value="RNASE_H_1"/>
    <property type="match status" value="1"/>
</dbReference>
<organism evidence="3 4">
    <name type="scientific">Mycena venus</name>
    <dbReference type="NCBI Taxonomy" id="2733690"/>
    <lineage>
        <taxon>Eukaryota</taxon>
        <taxon>Fungi</taxon>
        <taxon>Dikarya</taxon>
        <taxon>Basidiomycota</taxon>
        <taxon>Agaricomycotina</taxon>
        <taxon>Agaricomycetes</taxon>
        <taxon>Agaricomycetidae</taxon>
        <taxon>Agaricales</taxon>
        <taxon>Marasmiineae</taxon>
        <taxon>Mycenaceae</taxon>
        <taxon>Mycena</taxon>
    </lineage>
</organism>
<dbReference type="GO" id="GO:0004523">
    <property type="term" value="F:RNA-DNA hybrid ribonuclease activity"/>
    <property type="evidence" value="ECO:0007669"/>
    <property type="project" value="InterPro"/>
</dbReference>
<dbReference type="InterPro" id="IPR043502">
    <property type="entry name" value="DNA/RNA_pol_sf"/>
</dbReference>
<dbReference type="InterPro" id="IPR012337">
    <property type="entry name" value="RNaseH-like_sf"/>
</dbReference>
<sequence length="1479" mass="161728">MSPPKGKNDATPPAPSSALPTPSPSPTERVLIASIREIIAVARGNKKHPTVDGYAKINANLDLLDSILDVGDHVAATLTSFKADLIADLIAATSRSSTASYASTVSSAPPVALPAPKAPPAAKTNELIISLDKAANDLLALPLPEIKARVETAAAATGAEKLREVKLKGVKVLPCDRLLVAADSEKTATLLKQSAPHWVPRLAKNSQLVVPRCEIVVNGVPRTFNPSSPHAAHELYANNRSSISSPSAISEASSLLITLSDPLSANLSISQGLAVESTICYPHRYEEPPTQCYNCQGYGHTQHQCKEKSPTCARCSGSHRTNACPCSSDRTKCADRKRCPHYSPRVYNPPESDDSAIRTLRLFLSTLFPLPPNHSFIIFGDFNKHHVIWTGPNSPLRTSRSDASALIDMMAANDLDQLIKAGTPTFFSAPHNTWLTIDLVFASKGTLTDKLIKCATLPGHGSDHAAVYAKFDVTVTHREIPLRRNFREADWDEFPARLEMHLAANPLPQLPLSTREEIDAYTETFTHAFICAIEEHVPLAKPSPYAKRWWNKTLTLLRKAYNAAHRAIVKDNPDDLSWETMRAAKNKYHSAIRREKRTHWRQYITDLPRADIWKAAKYALDPTGSPASSRIPDLVAQDGSAATSPSRRQESSTESSSHLCLTSRPPPTTPLPTPLPSPTFTVDHIYRAISKISPWKAPGPSGIPNVAISAARCTVAPVLLTILKAGLRLGYFPASCDHTVPGAYCPIAEEEGLGKVVESVLAEWLSGFAEANGLLSPNQFGGRPGRCTVDALLTLTQKVKDAWRGGKVASALLMDISQAFPSVSHDHLIYRLQAKQVPDQIVGIIRSFLSNRHTTLLFDDYHSDLCAVPNGLPQGSPLSALLYLIFADEFLGAGTFGYIDDNTRLETSYTVEETTEALRKHMDDEAIPRSKRLGLEFDLPKFQLIHFVSPCRHKDHYRAIPLTIGNITIEATTSAKLLGVILDYKLSFRNHVELAQKRGTKAALALSRIASPSFGLPPLPRETALPNDRCPPNGICPPGMVQTGLLERQRTEVGDGVGCQSARESAAAGHPPHDWRSTHHSDGHTRLPLQSPPSARLVTLPPSNLIYHIVRRCRHIPRFHRSSIHHLLAAFPALRQQFETIDLQLDFASPPGVLKSNIAPTKDQATKDMERVVRRGGVCVFMDGSGYEGGAGAAAVAMKGTEVGTHRTKHLGSLVEHTVFESEVTGAILALDIVGSISRLREVDIFMDCQPAIQALTSPKPQPGQYLFALFHTLLRRLHRARSTLQVRLHWVPAHTGIAGNEAVDELAKQAALGSSTALHARITRFETPLPVSKAAAIVAGSAEFVERWKAEWASSPRRRRLALYDDTTPSMSVARMYKDLTRPQCSILTQLRTGHIGLNAHLHRIGIALSPTCAHCSALETIPHFLLACPAYRRQRLQLIVQLGTARLTVKRLLAVKSDHKTVLAYVRDTHRLPHYTL</sequence>
<dbReference type="Proteomes" id="UP000620124">
    <property type="component" value="Unassembled WGS sequence"/>
</dbReference>
<dbReference type="InterPro" id="IPR000477">
    <property type="entry name" value="RT_dom"/>
</dbReference>
<dbReference type="CDD" id="cd09276">
    <property type="entry name" value="Rnase_HI_RT_non_LTR"/>
    <property type="match status" value="1"/>
</dbReference>
<proteinExistence type="predicted"/>
<dbReference type="InterPro" id="IPR002156">
    <property type="entry name" value="RNaseH_domain"/>
</dbReference>
<gene>
    <name evidence="3" type="ORF">MVEN_01137700</name>
</gene>
<reference evidence="3" key="1">
    <citation type="submission" date="2020-05" db="EMBL/GenBank/DDBJ databases">
        <title>Mycena genomes resolve the evolution of fungal bioluminescence.</title>
        <authorList>
            <person name="Tsai I.J."/>
        </authorList>
    </citation>
    <scope>NUCLEOTIDE SEQUENCE</scope>
    <source>
        <strain evidence="3">CCC161011</strain>
    </source>
</reference>
<dbReference type="Pfam" id="PF00075">
    <property type="entry name" value="RNase_H"/>
    <property type="match status" value="1"/>
</dbReference>
<feature type="domain" description="RNase H type-1" evidence="2">
    <location>
        <begin position="1174"/>
        <end position="1313"/>
    </location>
</feature>
<dbReference type="PANTHER" id="PTHR33481:SF1">
    <property type="entry name" value="ENDONUCLEASE_EXONUCLEASE_PHOSPHATASE DOMAIN-CONTAINING PROTEIN-RELATED"/>
    <property type="match status" value="1"/>
</dbReference>
<dbReference type="Pfam" id="PF14529">
    <property type="entry name" value="Exo_endo_phos_2"/>
    <property type="match status" value="1"/>
</dbReference>
<feature type="compositionally biased region" description="Low complexity" evidence="1">
    <location>
        <begin position="652"/>
        <end position="663"/>
    </location>
</feature>
<feature type="compositionally biased region" description="Basic and acidic residues" evidence="1">
    <location>
        <begin position="1071"/>
        <end position="1085"/>
    </location>
</feature>
<dbReference type="CDD" id="cd01650">
    <property type="entry name" value="RT_nLTR_like"/>
    <property type="match status" value="1"/>
</dbReference>
<keyword evidence="3" id="KW-0695">RNA-directed DNA polymerase</keyword>
<keyword evidence="3" id="KW-0548">Nucleotidyltransferase</keyword>
<feature type="region of interest" description="Disordered" evidence="1">
    <location>
        <begin position="1"/>
        <end position="26"/>
    </location>
</feature>
<dbReference type="InterPro" id="IPR036397">
    <property type="entry name" value="RNaseH_sf"/>
</dbReference>
<comment type="caution">
    <text evidence="3">The sequence shown here is derived from an EMBL/GenBank/DDBJ whole genome shotgun (WGS) entry which is preliminary data.</text>
</comment>
<evidence type="ECO:0000313" key="4">
    <source>
        <dbReference type="Proteomes" id="UP000620124"/>
    </source>
</evidence>
<dbReference type="Gene3D" id="3.30.420.10">
    <property type="entry name" value="Ribonuclease H-like superfamily/Ribonuclease H"/>
    <property type="match status" value="1"/>
</dbReference>
<protein>
    <submittedName>
        <fullName evidence="3">Putative RNA-directed DNA polymerase from transposon X-element</fullName>
    </submittedName>
</protein>
<dbReference type="PANTHER" id="PTHR33481">
    <property type="entry name" value="REVERSE TRANSCRIPTASE"/>
    <property type="match status" value="1"/>
</dbReference>
<feature type="region of interest" description="Disordered" evidence="1">
    <location>
        <begin position="1054"/>
        <end position="1095"/>
    </location>
</feature>
<keyword evidence="3" id="KW-0808">Transferase</keyword>
<dbReference type="Pfam" id="PF00078">
    <property type="entry name" value="RVT_1"/>
    <property type="match status" value="1"/>
</dbReference>
<keyword evidence="4" id="KW-1185">Reference proteome</keyword>
<evidence type="ECO:0000259" key="2">
    <source>
        <dbReference type="PROSITE" id="PS50879"/>
    </source>
</evidence>
<dbReference type="InterPro" id="IPR005135">
    <property type="entry name" value="Endo/exonuclease/phosphatase"/>
</dbReference>
<dbReference type="SUPFAM" id="SSF56219">
    <property type="entry name" value="DNase I-like"/>
    <property type="match status" value="1"/>
</dbReference>
<name>A0A8H6Y9X3_9AGAR</name>
<accession>A0A8H6Y9X3</accession>
<dbReference type="GO" id="GO:0003964">
    <property type="term" value="F:RNA-directed DNA polymerase activity"/>
    <property type="evidence" value="ECO:0007669"/>
    <property type="project" value="UniProtKB-KW"/>
</dbReference>
<feature type="compositionally biased region" description="Pro residues" evidence="1">
    <location>
        <begin position="664"/>
        <end position="676"/>
    </location>
</feature>
<dbReference type="SUPFAM" id="SSF53098">
    <property type="entry name" value="Ribonuclease H-like"/>
    <property type="match status" value="1"/>
</dbReference>
<dbReference type="Gene3D" id="3.60.10.10">
    <property type="entry name" value="Endonuclease/exonuclease/phosphatase"/>
    <property type="match status" value="1"/>
</dbReference>
<dbReference type="GO" id="GO:0003676">
    <property type="term" value="F:nucleic acid binding"/>
    <property type="evidence" value="ECO:0007669"/>
    <property type="project" value="InterPro"/>
</dbReference>